<dbReference type="Proteomes" id="UP000199385">
    <property type="component" value="Chromosome I"/>
</dbReference>
<evidence type="ECO:0000313" key="11">
    <source>
        <dbReference type="EMBL" id="SBT53474.1"/>
    </source>
</evidence>
<dbReference type="OrthoDB" id="5290748at2"/>
<organism evidence="11 12">
    <name type="scientific">Micromonospora auratinigra</name>
    <dbReference type="NCBI Taxonomy" id="261654"/>
    <lineage>
        <taxon>Bacteria</taxon>
        <taxon>Bacillati</taxon>
        <taxon>Actinomycetota</taxon>
        <taxon>Actinomycetes</taxon>
        <taxon>Micromonosporales</taxon>
        <taxon>Micromonosporaceae</taxon>
        <taxon>Micromonospora</taxon>
    </lineage>
</organism>
<reference evidence="12" key="1">
    <citation type="submission" date="2016-06" db="EMBL/GenBank/DDBJ databases">
        <authorList>
            <person name="Varghese N."/>
            <person name="Submissions Spin"/>
        </authorList>
    </citation>
    <scope>NUCLEOTIDE SEQUENCE [LARGE SCALE GENOMIC DNA]</scope>
    <source>
        <strain evidence="12">DSM 44815</strain>
    </source>
</reference>
<dbReference type="GO" id="GO:0046872">
    <property type="term" value="F:metal ion binding"/>
    <property type="evidence" value="ECO:0007669"/>
    <property type="project" value="UniProtKB-KW"/>
</dbReference>
<protein>
    <recommendedName>
        <fullName evidence="2">Type-4 uracil-DNA glycosylase</fullName>
    </recommendedName>
</protein>
<dbReference type="PANTHER" id="PTHR33693">
    <property type="entry name" value="TYPE-5 URACIL-DNA GLYCOSYLASE"/>
    <property type="match status" value="1"/>
</dbReference>
<evidence type="ECO:0000256" key="1">
    <source>
        <dbReference type="ARBA" id="ARBA00006521"/>
    </source>
</evidence>
<evidence type="ECO:0000256" key="4">
    <source>
        <dbReference type="ARBA" id="ARBA00022723"/>
    </source>
</evidence>
<dbReference type="SMART" id="SM00986">
    <property type="entry name" value="UDG"/>
    <property type="match status" value="1"/>
</dbReference>
<name>A0A1A9ABJ0_9ACTN</name>
<gene>
    <name evidence="11" type="ORF">GA0070611_6142</name>
</gene>
<keyword evidence="8" id="KW-0411">Iron-sulfur</keyword>
<dbReference type="Pfam" id="PF03167">
    <property type="entry name" value="UDG"/>
    <property type="match status" value="1"/>
</dbReference>
<dbReference type="SUPFAM" id="SSF52141">
    <property type="entry name" value="Uracil-DNA glycosylase-like"/>
    <property type="match status" value="1"/>
</dbReference>
<evidence type="ECO:0000256" key="3">
    <source>
        <dbReference type="ARBA" id="ARBA00022485"/>
    </source>
</evidence>
<dbReference type="InterPro" id="IPR051536">
    <property type="entry name" value="UDG_Type-4/5"/>
</dbReference>
<keyword evidence="9" id="KW-0234">DNA repair</keyword>
<evidence type="ECO:0000256" key="6">
    <source>
        <dbReference type="ARBA" id="ARBA00022801"/>
    </source>
</evidence>
<sequence>MRMAETENAPGAQEFIPPQADTIDQLRAAAAGCRGCELYRDATQTVFGRGDESAQVVFVGEQPGDLEDQKGLPFVGPAGRVLRRAVDDANIPVSRTYITNAVKHFRFELRGRRRIHQTPDRVHITACRPWLVAEFARLRPEIVVVLGATAAKALLGPAFRVTRQRGELLPWPASAQHPEDFAQVPVDSAGRVTDAPAARLLATIHPSAVLRADNQEIAYDGLVADLRVAARALS</sequence>
<dbReference type="InterPro" id="IPR005122">
    <property type="entry name" value="Uracil-DNA_glycosylase-like"/>
</dbReference>
<dbReference type="NCBIfam" id="TIGR03914">
    <property type="entry name" value="UDG_fam_dom"/>
    <property type="match status" value="1"/>
</dbReference>
<dbReference type="GO" id="GO:0097506">
    <property type="term" value="F:deaminated base DNA N-glycosylase activity"/>
    <property type="evidence" value="ECO:0007669"/>
    <property type="project" value="UniProtKB-ARBA"/>
</dbReference>
<dbReference type="CDD" id="cd10030">
    <property type="entry name" value="UDG-F4_TTUDGA_SPO1dp_like"/>
    <property type="match status" value="1"/>
</dbReference>
<dbReference type="GO" id="GO:0006281">
    <property type="term" value="P:DNA repair"/>
    <property type="evidence" value="ECO:0007669"/>
    <property type="project" value="UniProtKB-KW"/>
</dbReference>
<keyword evidence="12" id="KW-1185">Reference proteome</keyword>
<evidence type="ECO:0000256" key="2">
    <source>
        <dbReference type="ARBA" id="ARBA00019403"/>
    </source>
</evidence>
<keyword evidence="5" id="KW-0227">DNA damage</keyword>
<accession>A0A1A9ABJ0</accession>
<evidence type="ECO:0000256" key="9">
    <source>
        <dbReference type="ARBA" id="ARBA00023204"/>
    </source>
</evidence>
<feature type="domain" description="Uracil-DNA glycosylase-like" evidence="10">
    <location>
        <begin position="47"/>
        <end position="227"/>
    </location>
</feature>
<dbReference type="PATRIC" id="fig|261654.4.peg.6216"/>
<evidence type="ECO:0000256" key="5">
    <source>
        <dbReference type="ARBA" id="ARBA00022763"/>
    </source>
</evidence>
<dbReference type="InterPro" id="IPR036895">
    <property type="entry name" value="Uracil-DNA_glycosylase-like_sf"/>
</dbReference>
<keyword evidence="7" id="KW-0408">Iron</keyword>
<dbReference type="Gene3D" id="3.40.470.10">
    <property type="entry name" value="Uracil-DNA glycosylase-like domain"/>
    <property type="match status" value="1"/>
</dbReference>
<dbReference type="PANTHER" id="PTHR33693:SF9">
    <property type="entry name" value="TYPE-4 URACIL-DNA GLYCOSYLASE"/>
    <property type="match status" value="1"/>
</dbReference>
<dbReference type="SMART" id="SM00987">
    <property type="entry name" value="UreE_C"/>
    <property type="match status" value="1"/>
</dbReference>
<dbReference type="STRING" id="261654.GA0070611_6142"/>
<dbReference type="AlphaFoldDB" id="A0A1A9ABJ0"/>
<keyword evidence="3" id="KW-0004">4Fe-4S</keyword>
<evidence type="ECO:0000256" key="8">
    <source>
        <dbReference type="ARBA" id="ARBA00023014"/>
    </source>
</evidence>
<dbReference type="InterPro" id="IPR005273">
    <property type="entry name" value="Ura-DNA_glyco_family4"/>
</dbReference>
<keyword evidence="4" id="KW-0479">Metal-binding</keyword>
<evidence type="ECO:0000256" key="7">
    <source>
        <dbReference type="ARBA" id="ARBA00023004"/>
    </source>
</evidence>
<evidence type="ECO:0000259" key="10">
    <source>
        <dbReference type="SMART" id="SM00986"/>
    </source>
</evidence>
<comment type="similarity">
    <text evidence="1">Belongs to the uracil-DNA glycosylase (UDG) superfamily. Type 4 (UDGa) family.</text>
</comment>
<proteinExistence type="inferred from homology"/>
<dbReference type="GO" id="GO:0051539">
    <property type="term" value="F:4 iron, 4 sulfur cluster binding"/>
    <property type="evidence" value="ECO:0007669"/>
    <property type="project" value="UniProtKB-KW"/>
</dbReference>
<keyword evidence="6" id="KW-0378">Hydrolase</keyword>
<dbReference type="EMBL" id="LT594323">
    <property type="protein sequence ID" value="SBT53474.1"/>
    <property type="molecule type" value="Genomic_DNA"/>
</dbReference>
<evidence type="ECO:0000313" key="12">
    <source>
        <dbReference type="Proteomes" id="UP000199385"/>
    </source>
</evidence>